<evidence type="ECO:0000313" key="1">
    <source>
        <dbReference type="EMBL" id="KAA6365646.1"/>
    </source>
</evidence>
<comment type="caution">
    <text evidence="1">The sequence shown here is derived from an EMBL/GenBank/DDBJ whole genome shotgun (WGS) entry which is preliminary data.</text>
</comment>
<sequence length="71" mass="8579">MVNREYDLVRDPSVIKHKNSKWHSKLGSQKPFIFRDWWEFWSDAGFSLEQINIPHYLSNEYKSQSPHVQSK</sequence>
<dbReference type="Proteomes" id="UP000324800">
    <property type="component" value="Unassembled WGS sequence"/>
</dbReference>
<evidence type="ECO:0000313" key="2">
    <source>
        <dbReference type="Proteomes" id="UP000324800"/>
    </source>
</evidence>
<dbReference type="AlphaFoldDB" id="A0A5J4U4E9"/>
<gene>
    <name evidence="1" type="ORF">EZS28_038826</name>
</gene>
<accession>A0A5J4U4E9</accession>
<proteinExistence type="predicted"/>
<protein>
    <submittedName>
        <fullName evidence="1">Uncharacterized protein</fullName>
    </submittedName>
</protein>
<dbReference type="EMBL" id="SNRW01020248">
    <property type="protein sequence ID" value="KAA6365646.1"/>
    <property type="molecule type" value="Genomic_DNA"/>
</dbReference>
<reference evidence="1 2" key="1">
    <citation type="submission" date="2019-03" db="EMBL/GenBank/DDBJ databases">
        <title>Single cell metagenomics reveals metabolic interactions within the superorganism composed of flagellate Streblomastix strix and complex community of Bacteroidetes bacteria on its surface.</title>
        <authorList>
            <person name="Treitli S.C."/>
            <person name="Kolisko M."/>
            <person name="Husnik F."/>
            <person name="Keeling P."/>
            <person name="Hampl V."/>
        </authorList>
    </citation>
    <scope>NUCLEOTIDE SEQUENCE [LARGE SCALE GENOMIC DNA]</scope>
    <source>
        <strain evidence="1">ST1C</strain>
    </source>
</reference>
<name>A0A5J4U4E9_9EUKA</name>
<organism evidence="1 2">
    <name type="scientific">Streblomastix strix</name>
    <dbReference type="NCBI Taxonomy" id="222440"/>
    <lineage>
        <taxon>Eukaryota</taxon>
        <taxon>Metamonada</taxon>
        <taxon>Preaxostyla</taxon>
        <taxon>Oxymonadida</taxon>
        <taxon>Streblomastigidae</taxon>
        <taxon>Streblomastix</taxon>
    </lineage>
</organism>